<gene>
    <name evidence="2" type="ORF">HBE96_16985</name>
</gene>
<evidence type="ECO:0000313" key="3">
    <source>
        <dbReference type="Proteomes" id="UP000537131"/>
    </source>
</evidence>
<reference evidence="2 3" key="2">
    <citation type="submission" date="2020-06" db="EMBL/GenBank/DDBJ databases">
        <title>Complete Genome Sequence of Clostridium muelleri sp. nov. P21T, an Acid-Alcohol Producing Acetogen Isolated from Old Hay.</title>
        <authorList>
            <person name="Duncan K.E."/>
            <person name="Tanner R.S."/>
        </authorList>
    </citation>
    <scope>NUCLEOTIDE SEQUENCE [LARGE SCALE GENOMIC DNA]</scope>
    <source>
        <strain evidence="2 3">P21</strain>
    </source>
</reference>
<sequence>MALKMKKIAAYIILFSIILYANFLFIKSISPDYSLYTGFFIDLFIDFICVIIFIFTLSLICKGFVSEVKKCRANFNCKKLLSCVTSLVIGGFFLWVLVSVVSSFPNKILDLPRAINRNPIVDNEIVKDKSNWIKVTHSKSGTRRIPMTTVVTDKNTFTFHYRNDSETLLKKNQKVTIYYLPHTKRVLNITKIKEETW</sequence>
<feature type="transmembrane region" description="Helical" evidence="1">
    <location>
        <begin position="9"/>
        <end position="29"/>
    </location>
</feature>
<dbReference type="RefSeq" id="WP_169298910.1">
    <property type="nucleotide sequence ID" value="NZ_JABBNI010000036.1"/>
</dbReference>
<feature type="transmembrane region" description="Helical" evidence="1">
    <location>
        <begin position="80"/>
        <end position="104"/>
    </location>
</feature>
<feature type="transmembrane region" description="Helical" evidence="1">
    <location>
        <begin position="35"/>
        <end position="60"/>
    </location>
</feature>
<name>A0A7Y0HQM7_9CLOT</name>
<accession>A0A7Y0HQM7</accession>
<comment type="caution">
    <text evidence="2">The sequence shown here is derived from an EMBL/GenBank/DDBJ whole genome shotgun (WGS) entry which is preliminary data.</text>
</comment>
<keyword evidence="1" id="KW-0812">Transmembrane</keyword>
<evidence type="ECO:0000256" key="1">
    <source>
        <dbReference type="SAM" id="Phobius"/>
    </source>
</evidence>
<evidence type="ECO:0008006" key="4">
    <source>
        <dbReference type="Google" id="ProtNLM"/>
    </source>
</evidence>
<dbReference type="Proteomes" id="UP000537131">
    <property type="component" value="Unassembled WGS sequence"/>
</dbReference>
<reference evidence="2 3" key="1">
    <citation type="submission" date="2020-04" db="EMBL/GenBank/DDBJ databases">
        <authorList>
            <person name="Doyle D.A."/>
        </authorList>
    </citation>
    <scope>NUCLEOTIDE SEQUENCE [LARGE SCALE GENOMIC DNA]</scope>
    <source>
        <strain evidence="2 3">P21</strain>
    </source>
</reference>
<evidence type="ECO:0000313" key="2">
    <source>
        <dbReference type="EMBL" id="NMM64321.1"/>
    </source>
</evidence>
<keyword evidence="1" id="KW-1133">Transmembrane helix</keyword>
<keyword evidence="1" id="KW-0472">Membrane</keyword>
<dbReference type="EMBL" id="JABBNI010000036">
    <property type="protein sequence ID" value="NMM64321.1"/>
    <property type="molecule type" value="Genomic_DNA"/>
</dbReference>
<proteinExistence type="predicted"/>
<protein>
    <recommendedName>
        <fullName evidence="4">DUF3592 domain-containing protein</fullName>
    </recommendedName>
</protein>
<organism evidence="2 3">
    <name type="scientific">Clostridium muellerianum</name>
    <dbReference type="NCBI Taxonomy" id="2716538"/>
    <lineage>
        <taxon>Bacteria</taxon>
        <taxon>Bacillati</taxon>
        <taxon>Bacillota</taxon>
        <taxon>Clostridia</taxon>
        <taxon>Eubacteriales</taxon>
        <taxon>Clostridiaceae</taxon>
        <taxon>Clostridium</taxon>
    </lineage>
</organism>
<dbReference type="AlphaFoldDB" id="A0A7Y0HQM7"/>
<keyword evidence="3" id="KW-1185">Reference proteome</keyword>